<dbReference type="Proteomes" id="UP001174909">
    <property type="component" value="Unassembled WGS sequence"/>
</dbReference>
<name>A0AA35S4R2_GEOBA</name>
<keyword evidence="2" id="KW-1185">Reference proteome</keyword>
<organism evidence="1 2">
    <name type="scientific">Geodia barretti</name>
    <name type="common">Barrett's horny sponge</name>
    <dbReference type="NCBI Taxonomy" id="519541"/>
    <lineage>
        <taxon>Eukaryota</taxon>
        <taxon>Metazoa</taxon>
        <taxon>Porifera</taxon>
        <taxon>Demospongiae</taxon>
        <taxon>Heteroscleromorpha</taxon>
        <taxon>Tetractinellida</taxon>
        <taxon>Astrophorina</taxon>
        <taxon>Geodiidae</taxon>
        <taxon>Geodia</taxon>
    </lineage>
</organism>
<reference evidence="1" key="1">
    <citation type="submission" date="2023-03" db="EMBL/GenBank/DDBJ databases">
        <authorList>
            <person name="Steffen K."/>
            <person name="Cardenas P."/>
        </authorList>
    </citation>
    <scope>NUCLEOTIDE SEQUENCE</scope>
</reference>
<accession>A0AA35S4R2</accession>
<protein>
    <submittedName>
        <fullName evidence="1">Uncharacterized protein</fullName>
    </submittedName>
</protein>
<feature type="non-terminal residue" evidence="1">
    <location>
        <position position="56"/>
    </location>
</feature>
<comment type="caution">
    <text evidence="1">The sequence shown here is derived from an EMBL/GenBank/DDBJ whole genome shotgun (WGS) entry which is preliminary data.</text>
</comment>
<evidence type="ECO:0000313" key="1">
    <source>
        <dbReference type="EMBL" id="CAI8022522.1"/>
    </source>
</evidence>
<evidence type="ECO:0000313" key="2">
    <source>
        <dbReference type="Proteomes" id="UP001174909"/>
    </source>
</evidence>
<sequence>ATQYITPYWHTPVPVRCWLWRSWAPARAVLCPDWAVRAGCPAIGRAGVLTSAVREP</sequence>
<gene>
    <name evidence="1" type="ORF">GBAR_LOCUS13215</name>
</gene>
<dbReference type="AlphaFoldDB" id="A0AA35S4R2"/>
<proteinExistence type="predicted"/>
<dbReference type="EMBL" id="CASHTH010001961">
    <property type="protein sequence ID" value="CAI8022522.1"/>
    <property type="molecule type" value="Genomic_DNA"/>
</dbReference>